<reference evidence="3 4" key="1">
    <citation type="journal article" date="2024" name="Front. Microbiol.">
        <title>Novel thermophilic genera Geochorda gen. nov. and Carboxydochorda gen. nov. from the deep terrestrial subsurface reveal the ecophysiological diversity in the class Limnochordia.</title>
        <authorList>
            <person name="Karnachuk O.V."/>
            <person name="Lukina A.P."/>
            <person name="Avakyan M.R."/>
            <person name="Kadnikov V.V."/>
            <person name="Begmatov S."/>
            <person name="Beletsky A.V."/>
            <person name="Vlasova K.G."/>
            <person name="Novikov A.A."/>
            <person name="Shcherbakova V.A."/>
            <person name="Mardanov A.V."/>
            <person name="Ravin N.V."/>
        </authorList>
    </citation>
    <scope>NUCLEOTIDE SEQUENCE [LARGE SCALE GENOMIC DNA]</scope>
    <source>
        <strain evidence="3 4">L945</strain>
    </source>
</reference>
<dbReference type="PANTHER" id="PTHR10587">
    <property type="entry name" value="GLYCOSYL TRANSFERASE-RELATED"/>
    <property type="match status" value="1"/>
</dbReference>
<feature type="compositionally biased region" description="Pro residues" evidence="1">
    <location>
        <begin position="260"/>
        <end position="282"/>
    </location>
</feature>
<dbReference type="Pfam" id="PF01522">
    <property type="entry name" value="Polysacc_deac_1"/>
    <property type="match status" value="1"/>
</dbReference>
<feature type="region of interest" description="Disordered" evidence="1">
    <location>
        <begin position="251"/>
        <end position="282"/>
    </location>
</feature>
<dbReference type="InterPro" id="IPR050248">
    <property type="entry name" value="Polysacc_deacetylase_ArnD"/>
</dbReference>
<dbReference type="SUPFAM" id="SSF88713">
    <property type="entry name" value="Glycoside hydrolase/deacetylase"/>
    <property type="match status" value="1"/>
</dbReference>
<dbReference type="RefSeq" id="WP_324717618.1">
    <property type="nucleotide sequence ID" value="NZ_CP141615.1"/>
</dbReference>
<name>A0ABZ1BZY5_9FIRM</name>
<dbReference type="Gene3D" id="3.20.20.370">
    <property type="entry name" value="Glycoside hydrolase/deacetylase"/>
    <property type="match status" value="1"/>
</dbReference>
<organism evidence="3 4">
    <name type="scientific">Carboxydichorda subterranea</name>
    <dbReference type="NCBI Taxonomy" id="3109565"/>
    <lineage>
        <taxon>Bacteria</taxon>
        <taxon>Bacillati</taxon>
        <taxon>Bacillota</taxon>
        <taxon>Limnochordia</taxon>
        <taxon>Limnochordales</taxon>
        <taxon>Geochordaceae</taxon>
        <taxon>Carboxydichorda</taxon>
    </lineage>
</organism>
<dbReference type="PROSITE" id="PS51677">
    <property type="entry name" value="NODB"/>
    <property type="match status" value="1"/>
</dbReference>
<evidence type="ECO:0000256" key="1">
    <source>
        <dbReference type="SAM" id="MobiDB-lite"/>
    </source>
</evidence>
<evidence type="ECO:0000313" key="4">
    <source>
        <dbReference type="Proteomes" id="UP001332192"/>
    </source>
</evidence>
<proteinExistence type="predicted"/>
<feature type="domain" description="NodB homology" evidence="2">
    <location>
        <begin position="56"/>
        <end position="234"/>
    </location>
</feature>
<dbReference type="InterPro" id="IPR011330">
    <property type="entry name" value="Glyco_hydro/deAcase_b/a-brl"/>
</dbReference>
<evidence type="ECO:0000259" key="2">
    <source>
        <dbReference type="PROSITE" id="PS51677"/>
    </source>
</evidence>
<protein>
    <submittedName>
        <fullName evidence="3">Polysaccharide deacetylase family protein</fullName>
    </submittedName>
</protein>
<dbReference type="Proteomes" id="UP001332192">
    <property type="component" value="Chromosome"/>
</dbReference>
<keyword evidence="4" id="KW-1185">Reference proteome</keyword>
<sequence>MVFRWRGGARFWLIAVPVVWLASVASYLVGSETVAVVSRVLLSRLVPIYKVDTAHPRIAISFDAMWGTSRTDRILEILRNHRVKTTFFLGGNWVDKYPEYVRKIVAEGHEVGNHTYTHPHLNSLSPDQIRWELEENQRRIDALVGRPRVLLFRPPFGEYSDKVIEVADQLGYYTIQWSVDSLDWQNLSAGAIIDRVMRVVGPGDIVLFHNDGANTPDAVERLIPMLRERGFEIVPVSQLIYHSDYIIEPHSGLQRRRPRPVPPAPQRPGPPAPPPGQRPPSR</sequence>
<accession>A0ABZ1BZY5</accession>
<dbReference type="InterPro" id="IPR002509">
    <property type="entry name" value="NODB_dom"/>
</dbReference>
<dbReference type="EMBL" id="CP141615">
    <property type="protein sequence ID" value="WRP18347.1"/>
    <property type="molecule type" value="Genomic_DNA"/>
</dbReference>
<dbReference type="CDD" id="cd10917">
    <property type="entry name" value="CE4_NodB_like_6s_7s"/>
    <property type="match status" value="1"/>
</dbReference>
<dbReference type="PANTHER" id="PTHR10587:SF128">
    <property type="entry name" value="POLYSACCHARIDE DEACETYLASE PDAB-RELATED"/>
    <property type="match status" value="1"/>
</dbReference>
<evidence type="ECO:0000313" key="3">
    <source>
        <dbReference type="EMBL" id="WRP18347.1"/>
    </source>
</evidence>
<gene>
    <name evidence="3" type="ORF">U7230_04890</name>
</gene>